<evidence type="ECO:0000256" key="4">
    <source>
        <dbReference type="ARBA" id="ARBA00022701"/>
    </source>
</evidence>
<keyword evidence="5" id="KW-0498">Mitosis</keyword>
<keyword evidence="8" id="KW-1185">Reference proteome</keyword>
<keyword evidence="4" id="KW-0493">Microtubule</keyword>
<dbReference type="GO" id="GO:0005876">
    <property type="term" value="C:spindle microtubule"/>
    <property type="evidence" value="ECO:0007669"/>
    <property type="project" value="TreeGrafter"/>
</dbReference>
<dbReference type="InterPro" id="IPR016024">
    <property type="entry name" value="ARM-type_fold"/>
</dbReference>
<proteinExistence type="inferred from homology"/>
<gene>
    <name evidence="7" type="ORF">B0H17DRAFT_946260</name>
</gene>
<dbReference type="Pfam" id="PF12348">
    <property type="entry name" value="CLASP_N"/>
    <property type="match status" value="1"/>
</dbReference>
<dbReference type="InterPro" id="IPR024395">
    <property type="entry name" value="CLASP_N_dom"/>
</dbReference>
<keyword evidence="5" id="KW-0131">Cell cycle</keyword>
<dbReference type="AlphaFoldDB" id="A0AAD7D1Q1"/>
<dbReference type="GO" id="GO:0005881">
    <property type="term" value="C:cytoplasmic microtubule"/>
    <property type="evidence" value="ECO:0007669"/>
    <property type="project" value="TreeGrafter"/>
</dbReference>
<dbReference type="PANTHER" id="PTHR21567">
    <property type="entry name" value="CLASP"/>
    <property type="match status" value="1"/>
</dbReference>
<dbReference type="GO" id="GO:0008017">
    <property type="term" value="F:microtubule binding"/>
    <property type="evidence" value="ECO:0007669"/>
    <property type="project" value="TreeGrafter"/>
</dbReference>
<comment type="subcellular location">
    <subcellularLocation>
        <location evidence="1">Cytoplasm</location>
        <location evidence="1">Cytoskeleton</location>
        <location evidence="1">Spindle</location>
    </subcellularLocation>
</comment>
<reference evidence="7" key="1">
    <citation type="submission" date="2023-03" db="EMBL/GenBank/DDBJ databases">
        <title>Massive genome expansion in bonnet fungi (Mycena s.s.) driven by repeated elements and novel gene families across ecological guilds.</title>
        <authorList>
            <consortium name="Lawrence Berkeley National Laboratory"/>
            <person name="Harder C.B."/>
            <person name="Miyauchi S."/>
            <person name="Viragh M."/>
            <person name="Kuo A."/>
            <person name="Thoen E."/>
            <person name="Andreopoulos B."/>
            <person name="Lu D."/>
            <person name="Skrede I."/>
            <person name="Drula E."/>
            <person name="Henrissat B."/>
            <person name="Morin E."/>
            <person name="Kohler A."/>
            <person name="Barry K."/>
            <person name="LaButti K."/>
            <person name="Morin E."/>
            <person name="Salamov A."/>
            <person name="Lipzen A."/>
            <person name="Mereny Z."/>
            <person name="Hegedus B."/>
            <person name="Baldrian P."/>
            <person name="Stursova M."/>
            <person name="Weitz H."/>
            <person name="Taylor A."/>
            <person name="Grigoriev I.V."/>
            <person name="Nagy L.G."/>
            <person name="Martin F."/>
            <person name="Kauserud H."/>
        </authorList>
    </citation>
    <scope>NUCLEOTIDE SEQUENCE</scope>
    <source>
        <strain evidence="7">CBHHK067</strain>
    </source>
</reference>
<feature type="domain" description="CLASP N-terminal" evidence="6">
    <location>
        <begin position="24"/>
        <end position="214"/>
    </location>
</feature>
<evidence type="ECO:0000313" key="8">
    <source>
        <dbReference type="Proteomes" id="UP001221757"/>
    </source>
</evidence>
<name>A0AAD7D1Q1_MYCRO</name>
<comment type="similarity">
    <text evidence="2">Belongs to the CLASP family.</text>
</comment>
<dbReference type="SUPFAM" id="SSF48371">
    <property type="entry name" value="ARM repeat"/>
    <property type="match status" value="1"/>
</dbReference>
<evidence type="ECO:0000313" key="7">
    <source>
        <dbReference type="EMBL" id="KAJ7675047.1"/>
    </source>
</evidence>
<evidence type="ECO:0000259" key="6">
    <source>
        <dbReference type="Pfam" id="PF12348"/>
    </source>
</evidence>
<dbReference type="GO" id="GO:0090307">
    <property type="term" value="P:mitotic spindle assembly"/>
    <property type="evidence" value="ECO:0007669"/>
    <property type="project" value="TreeGrafter"/>
</dbReference>
<evidence type="ECO:0000256" key="2">
    <source>
        <dbReference type="ARBA" id="ARBA00009549"/>
    </source>
</evidence>
<dbReference type="EMBL" id="JARKIE010000153">
    <property type="protein sequence ID" value="KAJ7675047.1"/>
    <property type="molecule type" value="Genomic_DNA"/>
</dbReference>
<evidence type="ECO:0000256" key="5">
    <source>
        <dbReference type="ARBA" id="ARBA00022776"/>
    </source>
</evidence>
<dbReference type="Proteomes" id="UP001221757">
    <property type="component" value="Unassembled WGS sequence"/>
</dbReference>
<dbReference type="GO" id="GO:0005815">
    <property type="term" value="C:microtubule organizing center"/>
    <property type="evidence" value="ECO:0007669"/>
    <property type="project" value="TreeGrafter"/>
</dbReference>
<dbReference type="InterPro" id="IPR011989">
    <property type="entry name" value="ARM-like"/>
</dbReference>
<dbReference type="Gene3D" id="1.25.10.10">
    <property type="entry name" value="Leucine-rich Repeat Variant"/>
    <property type="match status" value="1"/>
</dbReference>
<keyword evidence="3" id="KW-0132">Cell division</keyword>
<dbReference type="GO" id="GO:0051301">
    <property type="term" value="P:cell division"/>
    <property type="evidence" value="ECO:0007669"/>
    <property type="project" value="UniProtKB-KW"/>
</dbReference>
<protein>
    <submittedName>
        <fullName evidence="7">Clasp N-terminal domain-containing protein</fullName>
    </submittedName>
</protein>
<evidence type="ECO:0000256" key="3">
    <source>
        <dbReference type="ARBA" id="ARBA00022618"/>
    </source>
</evidence>
<sequence length="228" mass="24816">MNAAAPSVFQQKLDAVRPRLFLPETEETWDAIARSLTALATACNDVDSSTPVDLAAAMRSISRPLISAMNSERGRLSGVAIDLVAVVASCLGVAFDPLLPHFFPVLLVLSSRTSKVTVARARACILTIIEATHLPAVLSYLMQSVTDKSVSLRLTIVESTLACMNCFNPPDLEKDARAKEIELIIRTTARDANADVRKVCKKVFEAYKLLLPGRLERCGVFFNLNQVA</sequence>
<dbReference type="GO" id="GO:1990023">
    <property type="term" value="C:mitotic spindle midzone"/>
    <property type="evidence" value="ECO:0007669"/>
    <property type="project" value="TreeGrafter"/>
</dbReference>
<evidence type="ECO:0000256" key="1">
    <source>
        <dbReference type="ARBA" id="ARBA00004186"/>
    </source>
</evidence>
<accession>A0AAD7D1Q1</accession>
<organism evidence="7 8">
    <name type="scientific">Mycena rosella</name>
    <name type="common">Pink bonnet</name>
    <name type="synonym">Agaricus rosellus</name>
    <dbReference type="NCBI Taxonomy" id="1033263"/>
    <lineage>
        <taxon>Eukaryota</taxon>
        <taxon>Fungi</taxon>
        <taxon>Dikarya</taxon>
        <taxon>Basidiomycota</taxon>
        <taxon>Agaricomycotina</taxon>
        <taxon>Agaricomycetes</taxon>
        <taxon>Agaricomycetidae</taxon>
        <taxon>Agaricales</taxon>
        <taxon>Marasmiineae</taxon>
        <taxon>Mycenaceae</taxon>
        <taxon>Mycena</taxon>
    </lineage>
</organism>
<dbReference type="PANTHER" id="PTHR21567:SF60">
    <property type="entry name" value="CLASP N-TERMINAL DOMAIN-CONTAINING PROTEIN"/>
    <property type="match status" value="1"/>
</dbReference>
<comment type="caution">
    <text evidence="7">The sequence shown here is derived from an EMBL/GenBank/DDBJ whole genome shotgun (WGS) entry which is preliminary data.</text>
</comment>